<evidence type="ECO:0000259" key="2">
    <source>
        <dbReference type="Pfam" id="PF10192"/>
    </source>
</evidence>
<gene>
    <name evidence="3" type="ORF">TPC1_17549</name>
</gene>
<protein>
    <submittedName>
        <fullName evidence="3">Rhodopsin-like GPCR transmembrane domain-containing protein</fullName>
    </submittedName>
</protein>
<accession>A0A146K2P0</accession>
<dbReference type="AlphaFoldDB" id="A0A146K2P0"/>
<feature type="transmembrane region" description="Helical" evidence="1">
    <location>
        <begin position="148"/>
        <end position="166"/>
    </location>
</feature>
<keyword evidence="1" id="KW-0472">Membrane</keyword>
<keyword evidence="1 3" id="KW-0812">Transmembrane</keyword>
<feature type="transmembrane region" description="Helical" evidence="1">
    <location>
        <begin position="250"/>
        <end position="270"/>
    </location>
</feature>
<dbReference type="InterPro" id="IPR019336">
    <property type="entry name" value="GPR180/TMEM145_TM"/>
</dbReference>
<organism evidence="3">
    <name type="scientific">Trepomonas sp. PC1</name>
    <dbReference type="NCBI Taxonomy" id="1076344"/>
    <lineage>
        <taxon>Eukaryota</taxon>
        <taxon>Metamonada</taxon>
        <taxon>Diplomonadida</taxon>
        <taxon>Hexamitidae</taxon>
        <taxon>Hexamitinae</taxon>
        <taxon>Trepomonas</taxon>
    </lineage>
</organism>
<dbReference type="InterPro" id="IPR047831">
    <property type="entry name" value="GPR180/TMEM145"/>
</dbReference>
<dbReference type="PANTHER" id="PTHR23252:SF29">
    <property type="entry name" value="INTEGRAL MEMBRANE PROTEIN GPR180"/>
    <property type="match status" value="1"/>
</dbReference>
<dbReference type="GO" id="GO:0007186">
    <property type="term" value="P:G protein-coupled receptor signaling pathway"/>
    <property type="evidence" value="ECO:0007669"/>
    <property type="project" value="InterPro"/>
</dbReference>
<feature type="non-terminal residue" evidence="3">
    <location>
        <position position="1"/>
    </location>
</feature>
<feature type="transmembrane region" description="Helical" evidence="1">
    <location>
        <begin position="285"/>
        <end position="304"/>
    </location>
</feature>
<evidence type="ECO:0000313" key="3">
    <source>
        <dbReference type="EMBL" id="JAP90977.1"/>
    </source>
</evidence>
<feature type="transmembrane region" description="Helical" evidence="1">
    <location>
        <begin position="178"/>
        <end position="196"/>
    </location>
</feature>
<proteinExistence type="predicted"/>
<dbReference type="Pfam" id="PF10192">
    <property type="entry name" value="GPR180-TMEM145_TM"/>
    <property type="match status" value="1"/>
</dbReference>
<reference evidence="3" key="1">
    <citation type="submission" date="2015-07" db="EMBL/GenBank/DDBJ databases">
        <title>Adaptation to a free-living lifestyle via gene acquisitions in the diplomonad Trepomonas sp. PC1.</title>
        <authorList>
            <person name="Xu F."/>
            <person name="Jerlstrom-Hultqvist J."/>
            <person name="Kolisko M."/>
            <person name="Simpson A.G.B."/>
            <person name="Roger A.J."/>
            <person name="Svard S.G."/>
            <person name="Andersson J.O."/>
        </authorList>
    </citation>
    <scope>NUCLEOTIDE SEQUENCE</scope>
    <source>
        <strain evidence="3">PC1</strain>
    </source>
</reference>
<dbReference type="PANTHER" id="PTHR23252">
    <property type="entry name" value="INTIMAL THICKNESS RECEPTOR-RELATED"/>
    <property type="match status" value="1"/>
</dbReference>
<name>A0A146K2P0_9EUKA</name>
<evidence type="ECO:0000256" key="1">
    <source>
        <dbReference type="SAM" id="Phobius"/>
    </source>
</evidence>
<dbReference type="GO" id="GO:0019236">
    <property type="term" value="P:response to pheromone"/>
    <property type="evidence" value="ECO:0007669"/>
    <property type="project" value="InterPro"/>
</dbReference>
<feature type="domain" description="GPR180/TMEM145 transmembrane" evidence="2">
    <location>
        <begin position="150"/>
        <end position="365"/>
    </location>
</feature>
<dbReference type="EMBL" id="GDID01005629">
    <property type="protein sequence ID" value="JAP90977.1"/>
    <property type="molecule type" value="Transcribed_RNA"/>
</dbReference>
<feature type="transmembrane region" description="Helical" evidence="1">
    <location>
        <begin position="316"/>
        <end position="343"/>
    </location>
</feature>
<sequence>LLHTLTKYIDVNLNQKKGWHYIGRFVFNGIQSEGKITYDLKGVDASTNLFLYSEANVKWTEIYGKRLDCEYITGNKHATRIFTREQYEVIIEKTPAPTFWYIAVANCENEVKVKGTIHLQDVEWDSNTVTYNQEFDFSEQVEPETTTIFALLFGALFVQQMFNFFMKMRPARHIFVKLITASTALIAFGYVLNLIYCTTYAQTGRSTWVRNFAQVVITAGDMLLLLVSLFIGQGYLISYPLLQQKLFTKILFAIMCISAFVMLLYSFIVTDDPIAAYNMETIPGIIYQICRCICAGFFIVMILQNRRKETYSERKALFTVLCIIFFCQLAGPTITFIICFGLPKWFRDTNYLLITRMLDFVAVVVIVYLTEPTQIEDHFRVKGIVNVEPKIGGLIKGEDSDDEPVKVIDVDKMKITLPKVVEE</sequence>
<keyword evidence="1" id="KW-1133">Transmembrane helix</keyword>
<feature type="transmembrane region" description="Helical" evidence="1">
    <location>
        <begin position="349"/>
        <end position="370"/>
    </location>
</feature>
<feature type="transmembrane region" description="Helical" evidence="1">
    <location>
        <begin position="216"/>
        <end position="238"/>
    </location>
</feature>